<evidence type="ECO:0000313" key="1">
    <source>
        <dbReference type="EMBL" id="QEG09746.1"/>
    </source>
</evidence>
<gene>
    <name evidence="1" type="ORF">CPT_Ponderosa_029</name>
</gene>
<protein>
    <submittedName>
        <fullName evidence="1">Uncharacterized protein</fullName>
    </submittedName>
</protein>
<dbReference type="EMBL" id="MK903280">
    <property type="protein sequence ID" value="QEG09746.1"/>
    <property type="molecule type" value="Genomic_DNA"/>
</dbReference>
<reference evidence="2" key="1">
    <citation type="submission" date="2019-05" db="EMBL/GenBank/DDBJ databases">
        <title>The Complete Genome of Stenotrophomonas maltophilia Podophage Ponderosa.</title>
        <authorList>
            <person name="Marquez A."/>
            <person name="Newkirk H."/>
            <person name="Moreland R."/>
            <person name="Gonzalez C."/>
            <person name="Liu M."/>
            <person name="Ramsey J."/>
        </authorList>
    </citation>
    <scope>NUCLEOTIDE SEQUENCE [LARGE SCALE GENOMIC DNA]</scope>
</reference>
<keyword evidence="2" id="KW-1185">Reference proteome</keyword>
<name>A0A5B9NAY9_9CAUD</name>
<evidence type="ECO:0000313" key="2">
    <source>
        <dbReference type="Proteomes" id="UP000325277"/>
    </source>
</evidence>
<sequence length="91" mass="10749">MAKINRLTEHMYPDMRPHWSRCSGRTTGIALQLVKNAMDNPEVWITAYDHEPTSMQRREVVRIAQRVVEALGLRFFEFRADAIRCCHIIRH</sequence>
<dbReference type="Proteomes" id="UP000325277">
    <property type="component" value="Segment"/>
</dbReference>
<proteinExistence type="predicted"/>
<accession>A0A5B9NAY9</accession>
<organism evidence="1 2">
    <name type="scientific">Stenotrophomonas phage Ponderosa</name>
    <dbReference type="NCBI Taxonomy" id="2591103"/>
    <lineage>
        <taxon>Viruses</taxon>
        <taxon>Duplodnaviria</taxon>
        <taxon>Heunggongvirae</taxon>
        <taxon>Uroviricota</taxon>
        <taxon>Caudoviricetes</taxon>
        <taxon>Autographivirales</taxon>
        <taxon>Autonotataviridae</taxon>
        <taxon>Gujervirinae</taxon>
        <taxon>Ponderosavirus</taxon>
        <taxon>Ponderosavirus ponderosa</taxon>
    </lineage>
</organism>